<evidence type="ECO:0000256" key="5">
    <source>
        <dbReference type="SAM" id="Phobius"/>
    </source>
</evidence>
<dbReference type="AlphaFoldDB" id="A0AA42CSA7"/>
<comment type="similarity">
    <text evidence="1">Belongs to the MreC family.</text>
</comment>
<dbReference type="Pfam" id="PF04085">
    <property type="entry name" value="MreC"/>
    <property type="match status" value="1"/>
</dbReference>
<accession>A0AA42CSA7</accession>
<dbReference type="PANTHER" id="PTHR34138">
    <property type="entry name" value="CELL SHAPE-DETERMINING PROTEIN MREC"/>
    <property type="match status" value="1"/>
</dbReference>
<evidence type="ECO:0000256" key="1">
    <source>
        <dbReference type="ARBA" id="ARBA00009369"/>
    </source>
</evidence>
<sequence length="294" mass="31098">MAPTRDRRPGFSRRAQYSLFLTYILAIAGAVVGAVLLALSTFNPPAFAALRATVREVTTPVSSGISAVFGMVSGVPDAIGSYFHVRTENEALRAEVKRTRAALTQAQIIVRDNRRLRGLLKLRDGDAAPIVTARIVSSSASSTRRYGVLNAGSWQGVREGQPVRGPDGLLGRIVETGPNTARVLLLTDPDSIVPVRRIGDGMPALAAGRGDGMVDIRSVDTGDAKLRPGDRFVTSGTGGIYAPGVLVARVVRPGSDTAPAQPYARPDTFDFALVSAAFVPPPPPARPQPPKTKR</sequence>
<evidence type="ECO:0000256" key="3">
    <source>
        <dbReference type="ARBA" id="ARBA00022960"/>
    </source>
</evidence>
<dbReference type="InterPro" id="IPR055342">
    <property type="entry name" value="MreC_beta-barrel_core"/>
</dbReference>
<evidence type="ECO:0000313" key="8">
    <source>
        <dbReference type="Proteomes" id="UP001165565"/>
    </source>
</evidence>
<keyword evidence="3" id="KW-0133">Cell shape</keyword>
<dbReference type="InterPro" id="IPR042175">
    <property type="entry name" value="Cell/Rod_MreC_2"/>
</dbReference>
<dbReference type="InterPro" id="IPR042177">
    <property type="entry name" value="Cell/Rod_1"/>
</dbReference>
<name>A0AA42CSA7_9SPHN</name>
<evidence type="ECO:0000256" key="2">
    <source>
        <dbReference type="ARBA" id="ARBA00013855"/>
    </source>
</evidence>
<keyword evidence="5" id="KW-1133">Transmembrane helix</keyword>
<dbReference type="GO" id="GO:0005886">
    <property type="term" value="C:plasma membrane"/>
    <property type="evidence" value="ECO:0007669"/>
    <property type="project" value="TreeGrafter"/>
</dbReference>
<dbReference type="EMBL" id="JANFAV010000025">
    <property type="protein sequence ID" value="MCW6537560.1"/>
    <property type="molecule type" value="Genomic_DNA"/>
</dbReference>
<evidence type="ECO:0000259" key="6">
    <source>
        <dbReference type="Pfam" id="PF04085"/>
    </source>
</evidence>
<keyword evidence="5" id="KW-0812">Transmembrane</keyword>
<reference evidence="7" key="1">
    <citation type="submission" date="2022-06" db="EMBL/GenBank/DDBJ databases">
        <title>Sphingomonas sp. nov. isolated from rhizosphere soil of tomato.</title>
        <authorList>
            <person name="Dong H."/>
            <person name="Gao R."/>
        </authorList>
    </citation>
    <scope>NUCLEOTIDE SEQUENCE</scope>
    <source>
        <strain evidence="7">MMSM24</strain>
    </source>
</reference>
<dbReference type="Proteomes" id="UP001165565">
    <property type="component" value="Unassembled WGS sequence"/>
</dbReference>
<keyword evidence="5" id="KW-0472">Membrane</keyword>
<gene>
    <name evidence="7" type="ORF">NEE01_22515</name>
</gene>
<evidence type="ECO:0000256" key="4">
    <source>
        <dbReference type="ARBA" id="ARBA00032089"/>
    </source>
</evidence>
<comment type="caution">
    <text evidence="7">The sequence shown here is derived from an EMBL/GenBank/DDBJ whole genome shotgun (WGS) entry which is preliminary data.</text>
</comment>
<dbReference type="RefSeq" id="WP_179512714.1">
    <property type="nucleotide sequence ID" value="NZ_JANFAV010000025.1"/>
</dbReference>
<dbReference type="PANTHER" id="PTHR34138:SF1">
    <property type="entry name" value="CELL SHAPE-DETERMINING PROTEIN MREC"/>
    <property type="match status" value="1"/>
</dbReference>
<protein>
    <recommendedName>
        <fullName evidence="2">Cell shape-determining protein MreC</fullName>
    </recommendedName>
    <alternativeName>
        <fullName evidence="4">Cell shape protein MreC</fullName>
    </alternativeName>
</protein>
<feature type="transmembrane region" description="Helical" evidence="5">
    <location>
        <begin position="20"/>
        <end position="42"/>
    </location>
</feature>
<feature type="domain" description="Rod shape-determining protein MreC beta-barrel core" evidence="6">
    <location>
        <begin position="135"/>
        <end position="257"/>
    </location>
</feature>
<dbReference type="Gene3D" id="2.40.10.340">
    <property type="entry name" value="Rod shape-determining protein MreC, domain 1"/>
    <property type="match status" value="1"/>
</dbReference>
<keyword evidence="8" id="KW-1185">Reference proteome</keyword>
<dbReference type="Gene3D" id="2.40.10.350">
    <property type="entry name" value="Rod shape-determining protein MreC, domain 2"/>
    <property type="match status" value="1"/>
</dbReference>
<dbReference type="InterPro" id="IPR007221">
    <property type="entry name" value="MreC"/>
</dbReference>
<organism evidence="7 8">
    <name type="scientific">Sphingomonas lycopersici</name>
    <dbReference type="NCBI Taxonomy" id="2951807"/>
    <lineage>
        <taxon>Bacteria</taxon>
        <taxon>Pseudomonadati</taxon>
        <taxon>Pseudomonadota</taxon>
        <taxon>Alphaproteobacteria</taxon>
        <taxon>Sphingomonadales</taxon>
        <taxon>Sphingomonadaceae</taxon>
        <taxon>Sphingomonas</taxon>
    </lineage>
</organism>
<proteinExistence type="inferred from homology"/>
<evidence type="ECO:0000313" key="7">
    <source>
        <dbReference type="EMBL" id="MCW6537560.1"/>
    </source>
</evidence>
<dbReference type="GO" id="GO:0008360">
    <property type="term" value="P:regulation of cell shape"/>
    <property type="evidence" value="ECO:0007669"/>
    <property type="project" value="UniProtKB-KW"/>
</dbReference>